<dbReference type="PANTHER" id="PTHR36417:SF2">
    <property type="entry name" value="SELENOPROTEIN DOMAIN PROTEIN (AFU_ORTHOLOGUE AFUA_1G05220)"/>
    <property type="match status" value="1"/>
</dbReference>
<dbReference type="AlphaFoldDB" id="A0A9W4TVM1"/>
<evidence type="ECO:0000256" key="1">
    <source>
        <dbReference type="ARBA" id="ARBA00023284"/>
    </source>
</evidence>
<sequence length="133" mass="15467">MVEPSINRFPQIIIQYCNACKWQNRAIWYLQEILQTFPDLIKDISLQPINETPGVFQIILSRSDNDVKVLYKRKMKNEEVGGYIYVGFPDSKFVKQLIKDEFDVEVGDHISRGSTNYKLTDPTDSECIDCKRA</sequence>
<dbReference type="InterPro" id="IPR036249">
    <property type="entry name" value="Thioredoxin-like_sf"/>
</dbReference>
<evidence type="ECO:0000313" key="2">
    <source>
        <dbReference type="EMBL" id="CAI5759184.1"/>
    </source>
</evidence>
<protein>
    <submittedName>
        <fullName evidence="2">Uncharacterized protein</fullName>
    </submittedName>
</protein>
<organism evidence="2 3">
    <name type="scientific">Candida verbasci</name>
    <dbReference type="NCBI Taxonomy" id="1227364"/>
    <lineage>
        <taxon>Eukaryota</taxon>
        <taxon>Fungi</taxon>
        <taxon>Dikarya</taxon>
        <taxon>Ascomycota</taxon>
        <taxon>Saccharomycotina</taxon>
        <taxon>Pichiomycetes</taxon>
        <taxon>Debaryomycetaceae</taxon>
        <taxon>Candida/Lodderomyces clade</taxon>
        <taxon>Candida</taxon>
    </lineage>
</organism>
<dbReference type="Pfam" id="PF10262">
    <property type="entry name" value="Rdx"/>
    <property type="match status" value="1"/>
</dbReference>
<dbReference type="InterPro" id="IPR011893">
    <property type="entry name" value="Selenoprotein_Rdx-typ"/>
</dbReference>
<dbReference type="Gene3D" id="3.40.30.10">
    <property type="entry name" value="Glutaredoxin"/>
    <property type="match status" value="1"/>
</dbReference>
<dbReference type="OrthoDB" id="60822at2759"/>
<name>A0A9W4TVM1_9ASCO</name>
<accession>A0A9W4TVM1</accession>
<dbReference type="NCBIfam" id="TIGR02174">
    <property type="entry name" value="CXXU_selWTH"/>
    <property type="match status" value="1"/>
</dbReference>
<dbReference type="EMBL" id="CANTUO010000004">
    <property type="protein sequence ID" value="CAI5759184.1"/>
    <property type="molecule type" value="Genomic_DNA"/>
</dbReference>
<dbReference type="SUPFAM" id="SSF52833">
    <property type="entry name" value="Thioredoxin-like"/>
    <property type="match status" value="1"/>
</dbReference>
<proteinExistence type="predicted"/>
<comment type="caution">
    <text evidence="2">The sequence shown here is derived from an EMBL/GenBank/DDBJ whole genome shotgun (WGS) entry which is preliminary data.</text>
</comment>
<evidence type="ECO:0000313" key="3">
    <source>
        <dbReference type="Proteomes" id="UP001152885"/>
    </source>
</evidence>
<dbReference type="PANTHER" id="PTHR36417">
    <property type="entry name" value="SELENOPROTEIN DOMAIN PROTEIN (AFU_ORTHOLOGUE AFUA_1G05220)"/>
    <property type="match status" value="1"/>
</dbReference>
<keyword evidence="3" id="KW-1185">Reference proteome</keyword>
<reference evidence="2" key="1">
    <citation type="submission" date="2022-12" db="EMBL/GenBank/DDBJ databases">
        <authorList>
            <person name="Brejova B."/>
        </authorList>
    </citation>
    <scope>NUCLEOTIDE SEQUENCE</scope>
</reference>
<dbReference type="Proteomes" id="UP001152885">
    <property type="component" value="Unassembled WGS sequence"/>
</dbReference>
<keyword evidence="1" id="KW-0676">Redox-active center</keyword>
<gene>
    <name evidence="2" type="ORF">CANVERA_P3693</name>
</gene>